<dbReference type="OrthoDB" id="9803508at2"/>
<dbReference type="RefSeq" id="WP_130154568.1">
    <property type="nucleotide sequence ID" value="NZ_SCFB01000021.1"/>
</dbReference>
<evidence type="ECO:0000313" key="2">
    <source>
        <dbReference type="Proteomes" id="UP000293550"/>
    </source>
</evidence>
<protein>
    <submittedName>
        <fullName evidence="1">Uncharacterized protein</fullName>
    </submittedName>
</protein>
<gene>
    <name evidence="1" type="ORF">EQU50_07825</name>
</gene>
<keyword evidence="2" id="KW-1185">Reference proteome</keyword>
<dbReference type="AlphaFoldDB" id="A0A4Q7DG08"/>
<name>A0A4Q7DG08_9PROT</name>
<comment type="caution">
    <text evidence="1">The sequence shown here is derived from an EMBL/GenBank/DDBJ whole genome shotgun (WGS) entry which is preliminary data.</text>
</comment>
<reference evidence="1 2" key="1">
    <citation type="submission" date="2018-10" db="EMBL/GenBank/DDBJ databases">
        <title>An updated phylogeny of the Alphaproteobacteria reveals that the parasitic Rickettsiales and Holosporales have independent origins.</title>
        <authorList>
            <person name="Munoz-Gomez S.A."/>
            <person name="Hess S."/>
            <person name="Burger G."/>
            <person name="Lang B.F."/>
            <person name="Susko E."/>
            <person name="Slamovits C.H."/>
            <person name="Roger A.J."/>
        </authorList>
    </citation>
    <scope>NUCLEOTIDE SEQUENCE [LARGE SCALE GENOMIC DNA]</scope>
    <source>
        <strain evidence="1">HOLO01</strain>
    </source>
</reference>
<organism evidence="1 2">
    <name type="scientific">Candidatus Finniella inopinata</name>
    <dbReference type="NCBI Taxonomy" id="1696036"/>
    <lineage>
        <taxon>Bacteria</taxon>
        <taxon>Pseudomonadati</taxon>
        <taxon>Pseudomonadota</taxon>
        <taxon>Alphaproteobacteria</taxon>
        <taxon>Holosporales</taxon>
        <taxon>Candidatus Paracaedibacteraceae</taxon>
        <taxon>Candidatus Finniella</taxon>
    </lineage>
</organism>
<dbReference type="EMBL" id="SCFB01000021">
    <property type="protein sequence ID" value="RZI45230.1"/>
    <property type="molecule type" value="Genomic_DNA"/>
</dbReference>
<dbReference type="Proteomes" id="UP000293550">
    <property type="component" value="Unassembled WGS sequence"/>
</dbReference>
<proteinExistence type="predicted"/>
<evidence type="ECO:0000313" key="1">
    <source>
        <dbReference type="EMBL" id="RZI45230.1"/>
    </source>
</evidence>
<accession>A0A4Q7DG08</accession>
<sequence>MKEISSGEKKPQIKNLKTNRSLPSLEKFLGELALHYRQLLHAIPQAERNTQLDLVCETQDGLVNIEVQVEPQNFWDIRILSHVCGLFQKQFPRSFGWSELEKDPDISKKVRRAIGVSIFEKAPVHQSGVHDLLPWYDAKS</sequence>